<dbReference type="Pfam" id="PF13193">
    <property type="entry name" value="AMP-binding_C"/>
    <property type="match status" value="1"/>
</dbReference>
<feature type="domain" description="AMP-binding enzyme C-terminal" evidence="2">
    <location>
        <begin position="418"/>
        <end position="489"/>
    </location>
</feature>
<keyword evidence="3" id="KW-0808">Transferase</keyword>
<dbReference type="EMBL" id="FQXS01000012">
    <property type="protein sequence ID" value="SHH85495.1"/>
    <property type="molecule type" value="Genomic_DNA"/>
</dbReference>
<dbReference type="RefSeq" id="WP_208609772.1">
    <property type="nucleotide sequence ID" value="NZ_FQXS01000012.1"/>
</dbReference>
<dbReference type="GO" id="GO:0016746">
    <property type="term" value="F:acyltransferase activity"/>
    <property type="evidence" value="ECO:0007669"/>
    <property type="project" value="UniProtKB-KW"/>
</dbReference>
<dbReference type="Gene3D" id="3.30.300.30">
    <property type="match status" value="1"/>
</dbReference>
<dbReference type="AlphaFoldDB" id="A0A1M5WDA0"/>
<evidence type="ECO:0000313" key="3">
    <source>
        <dbReference type="EMBL" id="SHH85495.1"/>
    </source>
</evidence>
<keyword evidence="3" id="KW-0012">Acyltransferase</keyword>
<evidence type="ECO:0000313" key="4">
    <source>
        <dbReference type="Proteomes" id="UP000184139"/>
    </source>
</evidence>
<evidence type="ECO:0000259" key="2">
    <source>
        <dbReference type="Pfam" id="PF13193"/>
    </source>
</evidence>
<feature type="domain" description="AMP-dependent synthetase/ligase" evidence="1">
    <location>
        <begin position="11"/>
        <end position="367"/>
    </location>
</feature>
<protein>
    <submittedName>
        <fullName evidence="3">Acyl-[acyl-carrier-protein]-phospholipid O-acyltransferase / long-chain-fatty-acid--[acyl-carrier-protein] ligase</fullName>
    </submittedName>
</protein>
<gene>
    <name evidence="3" type="ORF">SAMN02745124_02231</name>
</gene>
<sequence>MLLHHHFIDIAKKMGDSLAIHDFTTNKEVSYHRALLASLLLSSVFKSYDKGFVGVMLPTSAGCILSKIGLLMCGRIPVMINYSTGADQNVRYAQKKCGFHTVITSRALLEKIDCPYVEGMIYIEDIMEGLSGLQKVKAALLAKLPAAVIKSLVSSGQDDDVAVILFTSGSEKDPKAVQLSHKNIAANVLGAAERFGFTREDKFLSSLPYFHVFGLTVNLWVPVIHGCTILSYANPLDYRTICEIVRDHKATLMVGTPSFFWGYLRKSEKGDFDSLRIALVGADKCPDALRDAFKEKHDQTLYEGYGATECSPVISANSPNDNRAGSVGKPIPGVQVRIENYETGEECGPGEDGRILVKGDNVMKGYYDDFEQTSLHIRHGWYDTGDMGNIDDDGYLWHVGRIKRFVKIGGEMISLVKIESILEKILPEDVQCCVVEVPDSTKGAKIIAVTTESLDEKAIMKKLAEQLPKIALPKQFLVFDDLPKMGSGKIDFRKITETVRETLSEKRSS</sequence>
<evidence type="ECO:0000259" key="1">
    <source>
        <dbReference type="Pfam" id="PF00501"/>
    </source>
</evidence>
<dbReference type="GO" id="GO:0006631">
    <property type="term" value="P:fatty acid metabolic process"/>
    <property type="evidence" value="ECO:0007669"/>
    <property type="project" value="TreeGrafter"/>
</dbReference>
<dbReference type="Gene3D" id="3.40.50.12780">
    <property type="entry name" value="N-terminal domain of ligase-like"/>
    <property type="match status" value="1"/>
</dbReference>
<dbReference type="PANTHER" id="PTHR43201:SF32">
    <property type="entry name" value="2-SUCCINYLBENZOATE--COA LIGASE, CHLOROPLASTIC_PEROXISOMAL"/>
    <property type="match status" value="1"/>
</dbReference>
<dbReference type="InterPro" id="IPR042099">
    <property type="entry name" value="ANL_N_sf"/>
</dbReference>
<dbReference type="SUPFAM" id="SSF56801">
    <property type="entry name" value="Acetyl-CoA synthetase-like"/>
    <property type="match status" value="1"/>
</dbReference>
<dbReference type="InterPro" id="IPR025110">
    <property type="entry name" value="AMP-bd_C"/>
</dbReference>
<dbReference type="STRING" id="1121409.SAMN02745124_02231"/>
<dbReference type="PANTHER" id="PTHR43201">
    <property type="entry name" value="ACYL-COA SYNTHETASE"/>
    <property type="match status" value="1"/>
</dbReference>
<dbReference type="Proteomes" id="UP000184139">
    <property type="component" value="Unassembled WGS sequence"/>
</dbReference>
<accession>A0A1M5WDA0</accession>
<keyword evidence="4" id="KW-1185">Reference proteome</keyword>
<keyword evidence="3" id="KW-0436">Ligase</keyword>
<reference evidence="3 4" key="1">
    <citation type="submission" date="2016-11" db="EMBL/GenBank/DDBJ databases">
        <authorList>
            <person name="Jaros S."/>
            <person name="Januszkiewicz K."/>
            <person name="Wedrychowicz H."/>
        </authorList>
    </citation>
    <scope>NUCLEOTIDE SEQUENCE [LARGE SCALE GENOMIC DNA]</scope>
    <source>
        <strain evidence="3 4">DSM 9705</strain>
    </source>
</reference>
<proteinExistence type="predicted"/>
<organism evidence="3 4">
    <name type="scientific">Desulfofustis glycolicus DSM 9705</name>
    <dbReference type="NCBI Taxonomy" id="1121409"/>
    <lineage>
        <taxon>Bacteria</taxon>
        <taxon>Pseudomonadati</taxon>
        <taxon>Thermodesulfobacteriota</taxon>
        <taxon>Desulfobulbia</taxon>
        <taxon>Desulfobulbales</taxon>
        <taxon>Desulfocapsaceae</taxon>
        <taxon>Desulfofustis</taxon>
    </lineage>
</organism>
<dbReference type="InterPro" id="IPR045851">
    <property type="entry name" value="AMP-bd_C_sf"/>
</dbReference>
<dbReference type="InterPro" id="IPR000873">
    <property type="entry name" value="AMP-dep_synth/lig_dom"/>
</dbReference>
<name>A0A1M5WDA0_9BACT</name>
<dbReference type="GO" id="GO:0031956">
    <property type="term" value="F:medium-chain fatty acid-CoA ligase activity"/>
    <property type="evidence" value="ECO:0007669"/>
    <property type="project" value="TreeGrafter"/>
</dbReference>
<dbReference type="Pfam" id="PF00501">
    <property type="entry name" value="AMP-binding"/>
    <property type="match status" value="1"/>
</dbReference>